<dbReference type="AlphaFoldDB" id="A0A068QY93"/>
<evidence type="ECO:0000313" key="2">
    <source>
        <dbReference type="Proteomes" id="UP000032721"/>
    </source>
</evidence>
<proteinExistence type="predicted"/>
<dbReference type="HOGENOM" id="CLU_3124264_0_0_6"/>
<dbReference type="EMBL" id="FO704550">
    <property type="protein sequence ID" value="CDG19641.1"/>
    <property type="molecule type" value="Genomic_DNA"/>
</dbReference>
<sequence length="50" mass="5744">MLKFIHVISQLMGDGNAIPLSGEVRWRGTYASTYTYQPNRKVSNEYPYCS</sequence>
<protein>
    <submittedName>
        <fullName evidence="1">Uncharacterized protein</fullName>
    </submittedName>
</protein>
<gene>
    <name evidence="1" type="ORF">XDD1_3956</name>
</gene>
<name>A0A068QY93_9GAMM</name>
<evidence type="ECO:0000313" key="1">
    <source>
        <dbReference type="EMBL" id="CDG19641.1"/>
    </source>
</evidence>
<organism evidence="1 2">
    <name type="scientific">Xenorhabdus doucetiae</name>
    <dbReference type="NCBI Taxonomy" id="351671"/>
    <lineage>
        <taxon>Bacteria</taxon>
        <taxon>Pseudomonadati</taxon>
        <taxon>Pseudomonadota</taxon>
        <taxon>Gammaproteobacteria</taxon>
        <taxon>Enterobacterales</taxon>
        <taxon>Morganellaceae</taxon>
        <taxon>Xenorhabdus</taxon>
    </lineage>
</organism>
<dbReference type="STRING" id="351671.XDD1_3956"/>
<dbReference type="Proteomes" id="UP000032721">
    <property type="component" value="Chromosome"/>
</dbReference>
<accession>A0A068QY93</accession>
<reference evidence="1 2" key="1">
    <citation type="submission" date="2013-07" db="EMBL/GenBank/DDBJ databases">
        <authorList>
            <person name="Genoscope - CEA"/>
        </authorList>
    </citation>
    <scope>NUCLEOTIDE SEQUENCE [LARGE SCALE GENOMIC DNA]</scope>
    <source>
        <strain evidence="2">FRM16 / DSM 17909</strain>
    </source>
</reference>
<dbReference type="KEGG" id="xdo:XDD1_3956"/>